<sequence>MATTLDSKQSAELQKLIRQLPGVAATMHARAAELREALDNLQQSTRTWDSYLLEPAFAHEAALALEQSFESPHSLSGALFALLDYGEGTAGVDARQTLQIPGLLAVPDSIIERASALNIAKAAFQELTSAFKACLEDRPALERDSQLRDALADAGYPRTHLRQSYRQILLCREKPDAIALSWIKARKSIRKVTPDWCEKKLVQLDPLGEDTGIQYQRQLLAGLHQSQHHLLRQIQVQSRPNLQVAEIFYGDRDGSGAQEDHYRQVGYSAMPVLVNSDKTGRLPEFTRVEHQPSRSRRRQRRDLKITPEPFLPALRVHLHTGK</sequence>
<evidence type="ECO:0000313" key="3">
    <source>
        <dbReference type="Proteomes" id="UP001597264"/>
    </source>
</evidence>
<name>A0ABW3UAD6_9GAMM</name>
<organism evidence="2 3">
    <name type="scientific">Microbulbifer celer</name>
    <dbReference type="NCBI Taxonomy" id="435905"/>
    <lineage>
        <taxon>Bacteria</taxon>
        <taxon>Pseudomonadati</taxon>
        <taxon>Pseudomonadota</taxon>
        <taxon>Gammaproteobacteria</taxon>
        <taxon>Cellvibrionales</taxon>
        <taxon>Microbulbiferaceae</taxon>
        <taxon>Microbulbifer</taxon>
    </lineage>
</organism>
<reference evidence="3" key="1">
    <citation type="journal article" date="2019" name="Int. J. Syst. Evol. Microbiol.">
        <title>The Global Catalogue of Microorganisms (GCM) 10K type strain sequencing project: providing services to taxonomists for standard genome sequencing and annotation.</title>
        <authorList>
            <consortium name="The Broad Institute Genomics Platform"/>
            <consortium name="The Broad Institute Genome Sequencing Center for Infectious Disease"/>
            <person name="Wu L."/>
            <person name="Ma J."/>
        </authorList>
    </citation>
    <scope>NUCLEOTIDE SEQUENCE [LARGE SCALE GENOMIC DNA]</scope>
    <source>
        <strain evidence="3">CCUG 54356</strain>
    </source>
</reference>
<keyword evidence="3" id="KW-1185">Reference proteome</keyword>
<evidence type="ECO:0008006" key="4">
    <source>
        <dbReference type="Google" id="ProtNLM"/>
    </source>
</evidence>
<comment type="caution">
    <text evidence="2">The sequence shown here is derived from an EMBL/GenBank/DDBJ whole genome shotgun (WGS) entry which is preliminary data.</text>
</comment>
<accession>A0ABW3UAD6</accession>
<gene>
    <name evidence="2" type="ORF">ACFQ2X_14640</name>
</gene>
<feature type="region of interest" description="Disordered" evidence="1">
    <location>
        <begin position="281"/>
        <end position="305"/>
    </location>
</feature>
<proteinExistence type="predicted"/>
<dbReference type="Proteomes" id="UP001597264">
    <property type="component" value="Unassembled WGS sequence"/>
</dbReference>
<evidence type="ECO:0000256" key="1">
    <source>
        <dbReference type="SAM" id="MobiDB-lite"/>
    </source>
</evidence>
<protein>
    <recommendedName>
        <fullName evidence="4">DNA replication terminus site-binding protein</fullName>
    </recommendedName>
</protein>
<dbReference type="EMBL" id="JBHTLR010000019">
    <property type="protein sequence ID" value="MFD1217842.1"/>
    <property type="molecule type" value="Genomic_DNA"/>
</dbReference>
<dbReference type="RefSeq" id="WP_230438956.1">
    <property type="nucleotide sequence ID" value="NZ_CP087715.1"/>
</dbReference>
<evidence type="ECO:0000313" key="2">
    <source>
        <dbReference type="EMBL" id="MFD1217842.1"/>
    </source>
</evidence>
<feature type="compositionally biased region" description="Basic and acidic residues" evidence="1">
    <location>
        <begin position="281"/>
        <end position="292"/>
    </location>
</feature>